<dbReference type="EMBL" id="JAFIMR010000018">
    <property type="protein sequence ID" value="KAI1867478.1"/>
    <property type="molecule type" value="Genomic_DNA"/>
</dbReference>
<keyword evidence="3" id="KW-1185">Reference proteome</keyword>
<proteinExistence type="predicted"/>
<accession>A0A9P9WK42</accession>
<organism evidence="2 3">
    <name type="scientific">Neoarthrinium moseri</name>
    <dbReference type="NCBI Taxonomy" id="1658444"/>
    <lineage>
        <taxon>Eukaryota</taxon>
        <taxon>Fungi</taxon>
        <taxon>Dikarya</taxon>
        <taxon>Ascomycota</taxon>
        <taxon>Pezizomycotina</taxon>
        <taxon>Sordariomycetes</taxon>
        <taxon>Xylariomycetidae</taxon>
        <taxon>Amphisphaeriales</taxon>
        <taxon>Apiosporaceae</taxon>
        <taxon>Neoarthrinium</taxon>
    </lineage>
</organism>
<dbReference type="Proteomes" id="UP000829685">
    <property type="component" value="Unassembled WGS sequence"/>
</dbReference>
<feature type="region of interest" description="Disordered" evidence="1">
    <location>
        <begin position="1"/>
        <end position="34"/>
    </location>
</feature>
<evidence type="ECO:0000313" key="2">
    <source>
        <dbReference type="EMBL" id="KAI1867478.1"/>
    </source>
</evidence>
<feature type="compositionally biased region" description="Basic residues" evidence="1">
    <location>
        <begin position="1"/>
        <end position="16"/>
    </location>
</feature>
<dbReference type="PANTHER" id="PTHR38703:SF1">
    <property type="entry name" value="ALLERGEN"/>
    <property type="match status" value="1"/>
</dbReference>
<protein>
    <submittedName>
        <fullName evidence="2">Uncharacterized protein</fullName>
    </submittedName>
</protein>
<gene>
    <name evidence="2" type="ORF">JX265_007280</name>
</gene>
<sequence>MGRRIRHLSRKLRHKNTLLPPAEIAASHERSPEDGRVLDPQFGLGAAIHPQREQETTTPKIGAAHNSTMTKYGENQGELTKESKDMLGLADTTTTDKATSQNPAVTHETVQPHVHEVIQDQVYRDIHEHEVYHRIQPVYALEVAPPRHFVPDPNGDLIEVLESDLPHCTGANQRWAIGEMQPAGDLGDYAKLSSVSQDMIQRPNEEQRIIDAERRMPSEKAEIVGGNYKASSTTIFTSCLHSFVNKVNRHFPMRKMRNAVSATARFGMVLE</sequence>
<comment type="caution">
    <text evidence="2">The sequence shown here is derived from an EMBL/GenBank/DDBJ whole genome shotgun (WGS) entry which is preliminary data.</text>
</comment>
<evidence type="ECO:0000313" key="3">
    <source>
        <dbReference type="Proteomes" id="UP000829685"/>
    </source>
</evidence>
<evidence type="ECO:0000256" key="1">
    <source>
        <dbReference type="SAM" id="MobiDB-lite"/>
    </source>
</evidence>
<dbReference type="AlphaFoldDB" id="A0A9P9WK42"/>
<reference evidence="2" key="1">
    <citation type="submission" date="2021-03" db="EMBL/GenBank/DDBJ databases">
        <title>Revisited historic fungal species revealed as producer of novel bioactive compounds through whole genome sequencing and comparative genomics.</title>
        <authorList>
            <person name="Vignolle G.A."/>
            <person name="Hochenegger N."/>
            <person name="Mach R.L."/>
            <person name="Mach-Aigner A.R."/>
            <person name="Javad Rahimi M."/>
            <person name="Salim K.A."/>
            <person name="Chan C.M."/>
            <person name="Lim L.B.L."/>
            <person name="Cai F."/>
            <person name="Druzhinina I.S."/>
            <person name="U'Ren J.M."/>
            <person name="Derntl C."/>
        </authorList>
    </citation>
    <scope>NUCLEOTIDE SEQUENCE</scope>
    <source>
        <strain evidence="2">TUCIM 5799</strain>
    </source>
</reference>
<dbReference type="PANTHER" id="PTHR38703">
    <property type="entry name" value="CHROMOSOME 8, WHOLE GENOME SHOTGUN SEQUENCE"/>
    <property type="match status" value="1"/>
</dbReference>
<name>A0A9P9WK42_9PEZI</name>